<dbReference type="Pfam" id="PF00005">
    <property type="entry name" value="ABC_tran"/>
    <property type="match status" value="1"/>
</dbReference>
<name>A0ABR7TWX6_9BACT</name>
<dbReference type="PROSITE" id="PS00211">
    <property type="entry name" value="ABC_TRANSPORTER_1"/>
    <property type="match status" value="1"/>
</dbReference>
<dbReference type="PROSITE" id="PS50893">
    <property type="entry name" value="ABC_TRANSPORTER_2"/>
    <property type="match status" value="1"/>
</dbReference>
<evidence type="ECO:0000259" key="4">
    <source>
        <dbReference type="PROSITE" id="PS50893"/>
    </source>
</evidence>
<accession>A0ABR7TWX6</accession>
<dbReference type="InterPro" id="IPR003439">
    <property type="entry name" value="ABC_transporter-like_ATP-bd"/>
</dbReference>
<evidence type="ECO:0000256" key="3">
    <source>
        <dbReference type="ARBA" id="ARBA00022840"/>
    </source>
</evidence>
<keyword evidence="1" id="KW-0813">Transport</keyword>
<gene>
    <name evidence="5" type="ORF">ICL07_24155</name>
</gene>
<dbReference type="Gene3D" id="3.40.50.300">
    <property type="entry name" value="P-loop containing nucleotide triphosphate hydrolases"/>
    <property type="match status" value="1"/>
</dbReference>
<dbReference type="InterPro" id="IPR050153">
    <property type="entry name" value="Metal_Ion_Import_ABC"/>
</dbReference>
<reference evidence="5 6" key="1">
    <citation type="submission" date="2020-09" db="EMBL/GenBank/DDBJ databases">
        <title>Genome sequences of type strains of Chitinophaga qingshengii and Chitinophaga varians.</title>
        <authorList>
            <person name="Kittiwongwattana C."/>
        </authorList>
    </citation>
    <scope>NUCLEOTIDE SEQUENCE [LARGE SCALE GENOMIC DNA]</scope>
    <source>
        <strain evidence="5 6">JCM 30026</strain>
    </source>
</reference>
<feature type="domain" description="ABC transporter" evidence="4">
    <location>
        <begin position="5"/>
        <end position="238"/>
    </location>
</feature>
<dbReference type="SMART" id="SM00382">
    <property type="entry name" value="AAA"/>
    <property type="match status" value="1"/>
</dbReference>
<protein>
    <submittedName>
        <fullName evidence="5">ABC transporter ATP-binding protein</fullName>
    </submittedName>
</protein>
<dbReference type="Proteomes" id="UP000659124">
    <property type="component" value="Unassembled WGS sequence"/>
</dbReference>
<dbReference type="SUPFAM" id="SSF52540">
    <property type="entry name" value="P-loop containing nucleoside triphosphate hydrolases"/>
    <property type="match status" value="1"/>
</dbReference>
<dbReference type="RefSeq" id="WP_188090600.1">
    <property type="nucleotide sequence ID" value="NZ_JACVFC010000003.1"/>
</dbReference>
<evidence type="ECO:0000313" key="5">
    <source>
        <dbReference type="EMBL" id="MBC9933504.1"/>
    </source>
</evidence>
<evidence type="ECO:0000256" key="2">
    <source>
        <dbReference type="ARBA" id="ARBA00022741"/>
    </source>
</evidence>
<keyword evidence="6" id="KW-1185">Reference proteome</keyword>
<sequence length="256" mass="28761">MATAIEIKNMSFAYGKQTILKEVNVKFCERKFSVLLGTNGSGKSTLFKSITGILSGYKGDIQVKGIPIMQLTHKRKAALIGFLPQFYQTVFTFTVEDILLTGRAAFSGFAPTANDRTLAQQVLAELGLEGLRRKLFPQLSGGEQQMVMIGRLLMQDPEIIILDEPTNHLDVYYQHFLMNKLRGFVANGRTVIAIMHNPTLAYQFADEVFFMLDKTVMPAVNADLPDLEMLKAVYNTNFLDIRHEELKIVLPTGHRI</sequence>
<dbReference type="CDD" id="cd03214">
    <property type="entry name" value="ABC_Iron-Siderophores_B12_Hemin"/>
    <property type="match status" value="1"/>
</dbReference>
<comment type="caution">
    <text evidence="5">The sequence shown here is derived from an EMBL/GenBank/DDBJ whole genome shotgun (WGS) entry which is preliminary data.</text>
</comment>
<dbReference type="EMBL" id="JACVFC010000003">
    <property type="protein sequence ID" value="MBC9933504.1"/>
    <property type="molecule type" value="Genomic_DNA"/>
</dbReference>
<proteinExistence type="predicted"/>
<keyword evidence="2" id="KW-0547">Nucleotide-binding</keyword>
<organism evidence="5 6">
    <name type="scientific">Chitinophaga qingshengii</name>
    <dbReference type="NCBI Taxonomy" id="1569794"/>
    <lineage>
        <taxon>Bacteria</taxon>
        <taxon>Pseudomonadati</taxon>
        <taxon>Bacteroidota</taxon>
        <taxon>Chitinophagia</taxon>
        <taxon>Chitinophagales</taxon>
        <taxon>Chitinophagaceae</taxon>
        <taxon>Chitinophaga</taxon>
    </lineage>
</organism>
<dbReference type="InterPro" id="IPR003593">
    <property type="entry name" value="AAA+_ATPase"/>
</dbReference>
<keyword evidence="3 5" id="KW-0067">ATP-binding</keyword>
<dbReference type="InterPro" id="IPR017871">
    <property type="entry name" value="ABC_transporter-like_CS"/>
</dbReference>
<dbReference type="PANTHER" id="PTHR42734">
    <property type="entry name" value="METAL TRANSPORT SYSTEM ATP-BINDING PROTEIN TM_0124-RELATED"/>
    <property type="match status" value="1"/>
</dbReference>
<evidence type="ECO:0000313" key="6">
    <source>
        <dbReference type="Proteomes" id="UP000659124"/>
    </source>
</evidence>
<dbReference type="GO" id="GO:0005524">
    <property type="term" value="F:ATP binding"/>
    <property type="evidence" value="ECO:0007669"/>
    <property type="project" value="UniProtKB-KW"/>
</dbReference>
<dbReference type="InterPro" id="IPR027417">
    <property type="entry name" value="P-loop_NTPase"/>
</dbReference>
<evidence type="ECO:0000256" key="1">
    <source>
        <dbReference type="ARBA" id="ARBA00022448"/>
    </source>
</evidence>
<dbReference type="PANTHER" id="PTHR42734:SF20">
    <property type="entry name" value="ABC-TYPE IRON(III)-SIDEROPHORE TRANSPORT SYSTEM, ATPASE COMPONENT"/>
    <property type="match status" value="1"/>
</dbReference>